<reference evidence="10" key="1">
    <citation type="submission" date="2020-10" db="EMBL/GenBank/DDBJ databases">
        <authorList>
            <person name="Gilroy R."/>
        </authorList>
    </citation>
    <scope>NUCLEOTIDE SEQUENCE</scope>
    <source>
        <strain evidence="10">B3-4054</strain>
    </source>
</reference>
<gene>
    <name evidence="10" type="ORF">IAA96_00425</name>
</gene>
<feature type="domain" description="Glycosyl hydrolase family 36 N-terminal" evidence="9">
    <location>
        <begin position="33"/>
        <end position="290"/>
    </location>
</feature>
<feature type="active site" description="Nucleophile" evidence="6">
    <location>
        <position position="483"/>
    </location>
</feature>
<dbReference type="InterPro" id="IPR031705">
    <property type="entry name" value="Glyco_hydro_36_C"/>
</dbReference>
<comment type="caution">
    <text evidence="10">The sequence shown here is derived from an EMBL/GenBank/DDBJ whole genome shotgun (WGS) entry which is preliminary data.</text>
</comment>
<evidence type="ECO:0000313" key="11">
    <source>
        <dbReference type="Proteomes" id="UP000823616"/>
    </source>
</evidence>
<evidence type="ECO:0000313" key="10">
    <source>
        <dbReference type="EMBL" id="MBO8449558.1"/>
    </source>
</evidence>
<evidence type="ECO:0000256" key="5">
    <source>
        <dbReference type="PIRNR" id="PIRNR005536"/>
    </source>
</evidence>
<feature type="binding site" evidence="7">
    <location>
        <begin position="371"/>
        <end position="372"/>
    </location>
    <ligand>
        <name>substrate</name>
    </ligand>
</feature>
<dbReference type="Gene3D" id="2.70.98.60">
    <property type="entry name" value="alpha-galactosidase from lactobacil brevis"/>
    <property type="match status" value="1"/>
</dbReference>
<dbReference type="InterPro" id="IPR050985">
    <property type="entry name" value="Alpha-glycosidase_related"/>
</dbReference>
<organism evidence="10 11">
    <name type="scientific">Candidatus Avitreponema avistercoris</name>
    <dbReference type="NCBI Taxonomy" id="2840705"/>
    <lineage>
        <taxon>Bacteria</taxon>
        <taxon>Pseudomonadati</taxon>
        <taxon>Spirochaetota</taxon>
        <taxon>Spirochaetia</taxon>
        <taxon>Spirochaetales</taxon>
        <taxon>Candidatus Avitreponema</taxon>
    </lineage>
</organism>
<dbReference type="GO" id="GO:0016052">
    <property type="term" value="P:carbohydrate catabolic process"/>
    <property type="evidence" value="ECO:0007669"/>
    <property type="project" value="InterPro"/>
</dbReference>
<feature type="binding site" evidence="7">
    <location>
        <position position="204"/>
    </location>
    <ligand>
        <name>substrate</name>
    </ligand>
</feature>
<feature type="domain" description="Glycosyl hydrolase family 36 C-terminal" evidence="8">
    <location>
        <begin position="653"/>
        <end position="739"/>
    </location>
</feature>
<dbReference type="GO" id="GO:0004557">
    <property type="term" value="F:alpha-galactosidase activity"/>
    <property type="evidence" value="ECO:0007669"/>
    <property type="project" value="UniProtKB-UniRule"/>
</dbReference>
<dbReference type="InterPro" id="IPR031704">
    <property type="entry name" value="Glyco_hydro_36_N"/>
</dbReference>
<dbReference type="Proteomes" id="UP000823616">
    <property type="component" value="Unassembled WGS sequence"/>
</dbReference>
<evidence type="ECO:0000256" key="7">
    <source>
        <dbReference type="PIRSR" id="PIRSR005536-2"/>
    </source>
</evidence>
<protein>
    <recommendedName>
        <fullName evidence="2 5">Alpha-galactosidase</fullName>
        <ecNumber evidence="2 5">3.2.1.22</ecNumber>
    </recommendedName>
</protein>
<reference evidence="10" key="2">
    <citation type="journal article" date="2021" name="PeerJ">
        <title>Extensive microbial diversity within the chicken gut microbiome revealed by metagenomics and culture.</title>
        <authorList>
            <person name="Gilroy R."/>
            <person name="Ravi A."/>
            <person name="Getino M."/>
            <person name="Pursley I."/>
            <person name="Horton D.L."/>
            <person name="Alikhan N.F."/>
            <person name="Baker D."/>
            <person name="Gharbi K."/>
            <person name="Hall N."/>
            <person name="Watson M."/>
            <person name="Adriaenssens E.M."/>
            <person name="Foster-Nyarko E."/>
            <person name="Jarju S."/>
            <person name="Secka A."/>
            <person name="Antonio M."/>
            <person name="Oren A."/>
            <person name="Chaudhuri R.R."/>
            <person name="La Ragione R."/>
            <person name="Hildebrand F."/>
            <person name="Pallen M.J."/>
        </authorList>
    </citation>
    <scope>NUCLEOTIDE SEQUENCE</scope>
    <source>
        <strain evidence="10">B3-4054</strain>
    </source>
</reference>
<dbReference type="Gene3D" id="2.60.40.1180">
    <property type="entry name" value="Golgi alpha-mannosidase II"/>
    <property type="match status" value="1"/>
</dbReference>
<dbReference type="SUPFAM" id="SSF51445">
    <property type="entry name" value="(Trans)glycosidases"/>
    <property type="match status" value="1"/>
</dbReference>
<dbReference type="CDD" id="cd14791">
    <property type="entry name" value="GH36"/>
    <property type="match status" value="1"/>
</dbReference>
<feature type="binding site" evidence="7">
    <location>
        <position position="531"/>
    </location>
    <ligand>
        <name>substrate</name>
    </ligand>
</feature>
<evidence type="ECO:0000256" key="1">
    <source>
        <dbReference type="ARBA" id="ARBA00001255"/>
    </source>
</evidence>
<dbReference type="PANTHER" id="PTHR43053:SF3">
    <property type="entry name" value="ALPHA-GALACTOSIDASE C-RELATED"/>
    <property type="match status" value="1"/>
</dbReference>
<dbReference type="InterPro" id="IPR013780">
    <property type="entry name" value="Glyco_hydro_b"/>
</dbReference>
<feature type="binding site" evidence="7">
    <location>
        <begin position="481"/>
        <end position="485"/>
    </location>
    <ligand>
        <name>substrate</name>
    </ligand>
</feature>
<dbReference type="InterPro" id="IPR038417">
    <property type="entry name" value="Alpga-gal_N_sf"/>
</dbReference>
<evidence type="ECO:0000259" key="8">
    <source>
        <dbReference type="Pfam" id="PF16874"/>
    </source>
</evidence>
<evidence type="ECO:0000256" key="3">
    <source>
        <dbReference type="ARBA" id="ARBA00022801"/>
    </source>
</evidence>
<sequence length="742" mass="83063">MDASAEITFHAESRTFHLSNGKLSYILHILENGQPGHLYFGKAVRDRPDFTHLQEKRQRAMAANPFPDDDTFSLEHLRQEYPSYGSSDFRQPAVEILQADGSRITEFRYESHKILDGKPPIDGLPATYTESDGEAATLELTLSDARTGIQLTLFYTVFARYAAIARSACLRNGGQEAARILTAMSLSLDLPDSDYKWLQLSGAWGRERYCKTRRLETGITEIGSLRGHSSHEHNPFAALLRPHTTESAGEVLGLSLVYSGNFRIQAETDNQNVTRLSAGIHPSGFDWKLEPGGVFRTPEAILVYSGDGLNSMSREFHRLYRERLVRGYWRDRPRPVLLNCWEAAYFDFTEDRLLRIAEKARECGAELFVLDDGWFGSRTSDRAGLGDWQPNPQRLPHGLAGLAEKIAAMGMRFGLWIEPEMVNPDSGFYRRHPDWVLGAPGRTLCESRHQLVLDFSRPEVVDAVHSMIRGILHSAEISYIKWDMNRSITGAWSAALPADRQGEVFHRYILGVYGLYERLIREFPEILFESCSSGGARFDPGMLYYAPQTWTSDDTDCIERLKIQYGTSLCYPLSATGSHVSAVPNHQTHRTAPLSTRANVAFFGTFGYELDPGALSGAEIRQIQAQTAFMKRYRAIFQFGDFYRLKSPFSGGEAAWMCVSGDRKTAIVGWYRILCTVNPPFSRLRLQGLDPGALYTDTGTGARYFGDELMYAGLTTAAFDGRSPENGDGGDFASALIVLTAE</sequence>
<dbReference type="EC" id="3.2.1.22" evidence="2 5"/>
<feature type="binding site" evidence="7">
    <location>
        <position position="448"/>
    </location>
    <ligand>
        <name>substrate</name>
    </ligand>
</feature>
<dbReference type="AlphaFoldDB" id="A0A9D9EMA8"/>
<accession>A0A9D9EMA8</accession>
<dbReference type="Gene3D" id="3.20.20.70">
    <property type="entry name" value="Aldolase class I"/>
    <property type="match status" value="1"/>
</dbReference>
<evidence type="ECO:0000256" key="6">
    <source>
        <dbReference type="PIRSR" id="PIRSR005536-1"/>
    </source>
</evidence>
<keyword evidence="4 5" id="KW-0326">Glycosidase</keyword>
<evidence type="ECO:0000256" key="2">
    <source>
        <dbReference type="ARBA" id="ARBA00012755"/>
    </source>
</evidence>
<proteinExistence type="inferred from homology"/>
<dbReference type="Pfam" id="PF16874">
    <property type="entry name" value="Glyco_hydro_36C"/>
    <property type="match status" value="1"/>
</dbReference>
<dbReference type="FunFam" id="3.20.20.70:FF:000118">
    <property type="entry name" value="Alpha-galactosidase"/>
    <property type="match status" value="1"/>
</dbReference>
<dbReference type="PIRSF" id="PIRSF005536">
    <property type="entry name" value="Agal"/>
    <property type="match status" value="1"/>
</dbReference>
<comment type="similarity">
    <text evidence="5">Belongs to the glycosyl hydrolase.</text>
</comment>
<dbReference type="Pfam" id="PF16875">
    <property type="entry name" value="Glyco_hydro_36N"/>
    <property type="match status" value="1"/>
</dbReference>
<dbReference type="Pfam" id="PF02065">
    <property type="entry name" value="Melibiase"/>
    <property type="match status" value="1"/>
</dbReference>
<dbReference type="PANTHER" id="PTHR43053">
    <property type="entry name" value="GLYCOSIDASE FAMILY 31"/>
    <property type="match status" value="1"/>
</dbReference>
<feature type="active site" description="Proton donor" evidence="6">
    <location>
        <position position="553"/>
    </location>
</feature>
<dbReference type="InterPro" id="IPR013785">
    <property type="entry name" value="Aldolase_TIM"/>
</dbReference>
<keyword evidence="3 5" id="KW-0378">Hydrolase</keyword>
<comment type="catalytic activity">
    <reaction evidence="1 5">
        <text>Hydrolysis of terminal, non-reducing alpha-D-galactose residues in alpha-D-galactosides, including galactose oligosaccharides, galactomannans and galactolipids.</text>
        <dbReference type="EC" id="3.2.1.22"/>
    </reaction>
</comment>
<dbReference type="PRINTS" id="PR00743">
    <property type="entry name" value="GLHYDRLASE36"/>
</dbReference>
<feature type="binding site" evidence="7">
    <location>
        <position position="553"/>
    </location>
    <ligand>
        <name>substrate</name>
    </ligand>
</feature>
<dbReference type="EMBL" id="JADIMS010000007">
    <property type="protein sequence ID" value="MBO8449558.1"/>
    <property type="molecule type" value="Genomic_DNA"/>
</dbReference>
<name>A0A9D9EMA8_9SPIR</name>
<evidence type="ECO:0000256" key="4">
    <source>
        <dbReference type="ARBA" id="ARBA00023295"/>
    </source>
</evidence>
<dbReference type="InterPro" id="IPR002252">
    <property type="entry name" value="Glyco_hydro_36"/>
</dbReference>
<evidence type="ECO:0000259" key="9">
    <source>
        <dbReference type="Pfam" id="PF16875"/>
    </source>
</evidence>
<dbReference type="InterPro" id="IPR017853">
    <property type="entry name" value="GH"/>
</dbReference>